<proteinExistence type="predicted"/>
<dbReference type="OrthoDB" id="19938at2759"/>
<dbReference type="GO" id="GO:0032039">
    <property type="term" value="C:integrator complex"/>
    <property type="evidence" value="ECO:0007669"/>
    <property type="project" value="InterPro"/>
</dbReference>
<feature type="compositionally biased region" description="Pro residues" evidence="1">
    <location>
        <begin position="42"/>
        <end position="54"/>
    </location>
</feature>
<evidence type="ECO:0000259" key="5">
    <source>
        <dbReference type="Pfam" id="PF22929"/>
    </source>
</evidence>
<dbReference type="GO" id="GO:0034474">
    <property type="term" value="P:U2 snRNA 3'-end processing"/>
    <property type="evidence" value="ECO:0007669"/>
    <property type="project" value="InterPro"/>
</dbReference>
<protein>
    <submittedName>
        <fullName evidence="7">Integrator complex subunit 1-like</fullName>
    </submittedName>
</protein>
<dbReference type="GeneID" id="116307138"/>
<dbReference type="RefSeq" id="XP_031573151.1">
    <property type="nucleotide sequence ID" value="XM_031717291.1"/>
</dbReference>
<accession>A0A6P8J024</accession>
<dbReference type="InterPro" id="IPR016024">
    <property type="entry name" value="ARM-type_fold"/>
</dbReference>
<evidence type="ECO:0000259" key="3">
    <source>
        <dbReference type="Pfam" id="PF22927"/>
    </source>
</evidence>
<dbReference type="PANTHER" id="PTHR21224">
    <property type="entry name" value="INTEGRATOR COMPLEX SUBUNIT 1"/>
    <property type="match status" value="1"/>
</dbReference>
<evidence type="ECO:0000259" key="2">
    <source>
        <dbReference type="Pfam" id="PF12432"/>
    </source>
</evidence>
<evidence type="ECO:0000259" key="4">
    <source>
        <dbReference type="Pfam" id="PF22928"/>
    </source>
</evidence>
<dbReference type="Proteomes" id="UP000515163">
    <property type="component" value="Unplaced"/>
</dbReference>
<feature type="region of interest" description="Disordered" evidence="1">
    <location>
        <begin position="271"/>
        <end position="294"/>
    </location>
</feature>
<dbReference type="InterPro" id="IPR038902">
    <property type="entry name" value="INTS1"/>
</dbReference>
<feature type="region of interest" description="Disordered" evidence="1">
    <location>
        <begin position="1"/>
        <end position="114"/>
    </location>
</feature>
<feature type="compositionally biased region" description="Polar residues" evidence="1">
    <location>
        <begin position="104"/>
        <end position="114"/>
    </location>
</feature>
<gene>
    <name evidence="7" type="primary">LOC116307138</name>
</gene>
<dbReference type="InParanoid" id="A0A6P8J024"/>
<dbReference type="Pfam" id="PF12432">
    <property type="entry name" value="INTS1_RP2B-bd"/>
    <property type="match status" value="1"/>
</dbReference>
<dbReference type="Pfam" id="PF22928">
    <property type="entry name" value="INTS1_R4"/>
    <property type="match status" value="1"/>
</dbReference>
<evidence type="ECO:0000256" key="1">
    <source>
        <dbReference type="SAM" id="MobiDB-lite"/>
    </source>
</evidence>
<evidence type="ECO:0000313" key="7">
    <source>
        <dbReference type="RefSeq" id="XP_031573151.1"/>
    </source>
</evidence>
<feature type="domain" description="Integrator complex subunit 1 INTS2-binding" evidence="5">
    <location>
        <begin position="986"/>
        <end position="1165"/>
    </location>
</feature>
<name>A0A6P8J024_ACTTE</name>
<dbReference type="KEGG" id="aten:116307138"/>
<dbReference type="PANTHER" id="PTHR21224:SF1">
    <property type="entry name" value="INTEGRATOR COMPLEX SUBUNIT 1"/>
    <property type="match status" value="1"/>
</dbReference>
<reference evidence="7" key="1">
    <citation type="submission" date="2025-08" db="UniProtKB">
        <authorList>
            <consortium name="RefSeq"/>
        </authorList>
    </citation>
    <scope>IDENTIFICATION</scope>
</reference>
<evidence type="ECO:0000313" key="6">
    <source>
        <dbReference type="Proteomes" id="UP000515163"/>
    </source>
</evidence>
<feature type="compositionally biased region" description="Polar residues" evidence="1">
    <location>
        <begin position="271"/>
        <end position="287"/>
    </location>
</feature>
<dbReference type="FunCoup" id="A0A6P8J024">
    <property type="interactions" value="1840"/>
</dbReference>
<dbReference type="InterPro" id="IPR053965">
    <property type="entry name" value="INTS1_R4"/>
</dbReference>
<feature type="domain" description="Integrator complex subunit 1 R3" evidence="3">
    <location>
        <begin position="1792"/>
        <end position="1953"/>
    </location>
</feature>
<sequence>MSKLPPSRRPKAGARGHLPTGDLIALGPKSSRAADSDLKPNIQPPKPPQPPPPKKLNIPGSIDKKRDSSSPLTPAGTPKRIKLIGSPPYSPHVPKAGDGESCRRPSTSGTQYFPTQISPIEVNSSELEKQLLEAELNGDKTRIDGLLLGAIKGLKSNRAKPDPASYLTLLYLAKYKPEYFDSSRILEALTSLLKRDISVNLKANKTLASIIPIMAANILLYVYQDIEDWSESFVKVYVEDSLGDRVWVDTDACQSFVNNILTAFGTKKNPKTFTRQGSDPGTKTTGQAEPVPPTTVSATYTTIMMPSTSREDDEVVEEMDLSSNLEEDVIPVFPRFTLSSVANNISTYVLELVQEQLTRRQPVENISRNLLRLLTSTSGYNKVRLLVSQKIEMWLLNPKLTRPAQELLMSLSINCNTHSRDDVDVISNLIRMRLKTKPLANHYVSCIRELVNQHPENLGTVLKYVIYNELSTTRNPNNMALLGMMFQYKPEAVSKILAMVFQDLLMNKDDYLRACRALLKEIVRVLRHEMNFVALCRGFMQERTDTQFKELDPAVKERMFLSLADLITMTTMLSISPVVKDLAMAFARGDKKNLTALHEFQKNVSVIQRDAVWWLHTVVPKMFNPNGKDFLNCLQKVLYLEPLESYCAKDNFPTEADRNLFYNLVSDVPVQEDTLMRIIIIGLGSELPLNAPEALDIADRIVRRAATIKTGVTPLKVTRLELLDAMLNLCAYHHPKDIQLPTGYVHPKLAISNLYWKAWGLSTIVSSLNPDSIGKSGWDNFPMLRSLMEMIMTNNCTFPPPTIAASNDEKEQIIAQDMQLVQIEKEEILQFESHLAAATTGVAITEQNSLLLSQLISMDPVGPARRPPQSFLDELKKTNKALKLGQKLCRNRSPDFLLDIIQRQGTSQSMPWLAELVQSSEGSLDVLPVQCLCEFLLMEQPAADNLDQPVSTKEGQEKKMNNQKHVLSRLRWLLTGPSADADSTVEVIEYFMRRLSSSITKERNAAAKGLELVLSQSTASKEDEVSLVSFSDDVSMLAMFEEMSFPESTSASTLKSSLKWLLVNLPRLPHFETVRPICCFALRQCCQVEIVLQRLQAYLVFLSEHTGSPADSDFADALLEISQLVIERPTIFHQMLGDSPAAEETFQALLRMYERAVQHAIEAQESSFFEVNDPSTYNGLLDTWCPENGHVKVFLTDTGEEAVLLPEWLRLRMIRAGTQRVVDTAISDLIPSQLVLFAQSFGIPVYSMSKLLQQLDVAAQHDALSLDEAVLDKGTVTRVYHSMLTCSGPELKLFQKLETILGLNVGAADIEDNEDTKQLENEMKGQLTAEVIQANKGEIPECTLSDNLMKSLLKFVSQNALKRHSKATSSFTELIQKLSSRCSKAGPLSCMLQQYKKQLGITETDVKKSVTNILKEIAQNEGSVDETQIRKLIEAARIPGTRAERIDKDIAVKACMKVKSSNPQLLDDVCKALFSLMIFQKTRHEHADSPWNSKQSLPLKTCVEILTTLLSCDPHGEDRSAYDLSKGLFVDWLETVDPEIVNVHPLVQRQLLFSDRPQMSNEEGSLTCTEKRSANAYLLASLAHNSNYSCLQDCLDWLLAQHEQSNRINPGAALDFVWTCFHIPRLWQGREQKSTAVGTNTSETAEYEDPVLSVTPTQACHVTRLVLAEADAVIRNLCRKKGVAFEDFDKYNSQSNQDGSAVMASLNLEANELIADVIRHRMPLLLLCCHGNDSHLKATVDYLIKTTRWPSWLKSQCLAHIYLAHPRVVVWLQDHKSLFTSGVFTKATHCQLDALCHRVLTILADCKPGREYEESANSSSLLCRSIAATHPMLLLRHLPMIACLLRGRVHLTSKEFSNQQHLLLFSHVLGILDLVRPHVFIEDKCIEDGLEETLFVYFELVQSPCLGFKEVASVLSKFTEFLYHYCTNKPEKSLALLQSKSALLNDLLYDFPDLPSLKCLVSALSVPKASAPMSSTAVSLPAGSSKFRTMIMPLEISTWTPAQLAPAVQQLSPWKPSQDILKALVDLDETSKRRVDILQHFTTELVRLMANNECNLRTKAHTLIQRHLRQHPRDANKFIDSYMECLGSSNPDVSSTAAKFLPEFILLCSEYSSQLLQKLFCIAVFDRNDVVGSLTRSIQLMNLEFKC</sequence>
<organism evidence="6 7">
    <name type="scientific">Actinia tenebrosa</name>
    <name type="common">Australian red waratah sea anemone</name>
    <dbReference type="NCBI Taxonomy" id="6105"/>
    <lineage>
        <taxon>Eukaryota</taxon>
        <taxon>Metazoa</taxon>
        <taxon>Cnidaria</taxon>
        <taxon>Anthozoa</taxon>
        <taxon>Hexacorallia</taxon>
        <taxon>Actiniaria</taxon>
        <taxon>Actiniidae</taxon>
        <taxon>Actinia</taxon>
    </lineage>
</organism>
<keyword evidence="6" id="KW-1185">Reference proteome</keyword>
<dbReference type="SUPFAM" id="SSF48371">
    <property type="entry name" value="ARM repeat"/>
    <property type="match status" value="1"/>
</dbReference>
<feature type="domain" description="Integrator complex subunit 1 INTS2-binding" evidence="5">
    <location>
        <begin position="1173"/>
        <end position="1277"/>
    </location>
</feature>
<dbReference type="InterPro" id="IPR053964">
    <property type="entry name" value="INT1_R3"/>
</dbReference>
<dbReference type="InterPro" id="IPR053966">
    <property type="entry name" value="INTS1_INTS2-bd"/>
</dbReference>
<feature type="domain" description="Integrator complex subunit 1 R4" evidence="4">
    <location>
        <begin position="2009"/>
        <end position="2109"/>
    </location>
</feature>
<feature type="domain" description="Integrator complex subunit 1 RPB2-binding" evidence="2">
    <location>
        <begin position="344"/>
        <end position="498"/>
    </location>
</feature>
<dbReference type="Pfam" id="PF22929">
    <property type="entry name" value="INTS1_INTS2-bd"/>
    <property type="match status" value="2"/>
</dbReference>
<dbReference type="InterPro" id="IPR022145">
    <property type="entry name" value="INTS1_RPB2-bd"/>
</dbReference>
<dbReference type="Pfam" id="PF22927">
    <property type="entry name" value="INT1_R3"/>
    <property type="match status" value="1"/>
</dbReference>
<feature type="compositionally biased region" description="Basic residues" evidence="1">
    <location>
        <begin position="1"/>
        <end position="14"/>
    </location>
</feature>